<evidence type="ECO:0000256" key="3">
    <source>
        <dbReference type="SAM" id="Phobius"/>
    </source>
</evidence>
<dbReference type="InterPro" id="IPR011989">
    <property type="entry name" value="ARM-like"/>
</dbReference>
<proteinExistence type="predicted"/>
<dbReference type="EMBL" id="CAICTM010000014">
    <property type="protein sequence ID" value="CAB9497098.1"/>
    <property type="molecule type" value="Genomic_DNA"/>
</dbReference>
<keyword evidence="6" id="KW-1185">Reference proteome</keyword>
<evidence type="ECO:0000259" key="4">
    <source>
        <dbReference type="Pfam" id="PF23744"/>
    </source>
</evidence>
<dbReference type="Proteomes" id="UP001153069">
    <property type="component" value="Unassembled WGS sequence"/>
</dbReference>
<dbReference type="AlphaFoldDB" id="A0A9N8H4W3"/>
<protein>
    <submittedName>
        <fullName evidence="5">Armadillo beta-catenin repeat family protein</fullName>
    </submittedName>
</protein>
<dbReference type="PANTHER" id="PTHR22895:SF0">
    <property type="entry name" value="ARMADILLO REPEAT-CONTAINING PROTEIN 6"/>
    <property type="match status" value="1"/>
</dbReference>
<feature type="region of interest" description="Disordered" evidence="2">
    <location>
        <begin position="363"/>
        <end position="387"/>
    </location>
</feature>
<feature type="region of interest" description="Disordered" evidence="2">
    <location>
        <begin position="1"/>
        <end position="24"/>
    </location>
</feature>
<keyword evidence="1" id="KW-0677">Repeat</keyword>
<sequence>MGNSSSKWSRPLPATTADGGAAEVVEEEAVVEENGILPEQAPQPSLSNQERARLEKKVTSALKHMKRYPKSAAIQRQKLGKLRQYVNKDHDNHTSHFVNAILQQNGLSLVLVTMRRHVKNAAIQDHACRVCTLLARQDSVATMTALPFVLTAMKTHKRNTNVQLNGLAALTFWGMDLKDGEPRARDGDSNHKLAVTVVEQNAYPVIFSTMKNYESNMLIQDKALKALVVLTSTDHDKDNRTAFVSATAWRSLQATITNHGNKPKLQLKTIKILRQIATDHPSAVCKRLSVLVLPTMAAHLTDASIQKHGCSLLLLLATTHEPSHAILWKPGGGREAILAAMQAHQDQEDIQKTAILALQRLPAQTTAQPNNDGGTTTTTATTQQHDKNQTSNAINQGMEAMIASLLKEGTSVSTLTNICKALIRLASASHTNKLDIASANGVEGIVAAMKRGDSVDATVSLHRYACQCLTQLAAVEATKRDIVQQALAIPVIVKAITAHTMKSYELQQQQQDETTEQQQQSPHFLVSFHGILLLVRLSQLLANHAKMMPSIPAIVLTMQVHHDRATLQHKAMVVLHKLAARFVKFKKPIIKAGALDAILKAMLEHQDHTHIQRLGCQCLLNLHHAKTTSMWMVQAGTFQVVVRAMARHSSHIGIQLAAIRVIAEMIPCSSWHVERWATQGMQCLVLSIQMHFDNITFQQLALGVLQLSSKQHSRPRVQRELVQAGGIDAVLTCMKDHHPSHVRIQQSGFRTLNNLTTSRRRAVYHGAVIMQNGGWKVIRQAQRVCAEDEFLQRHAHTLLFKLVIMFLLHWFLWLAYHVTFVVV</sequence>
<comment type="caution">
    <text evidence="5">The sequence shown here is derived from an EMBL/GenBank/DDBJ whole genome shotgun (WGS) entry which is preliminary data.</text>
</comment>
<keyword evidence="3" id="KW-0472">Membrane</keyword>
<organism evidence="5 6">
    <name type="scientific">Seminavis robusta</name>
    <dbReference type="NCBI Taxonomy" id="568900"/>
    <lineage>
        <taxon>Eukaryota</taxon>
        <taxon>Sar</taxon>
        <taxon>Stramenopiles</taxon>
        <taxon>Ochrophyta</taxon>
        <taxon>Bacillariophyta</taxon>
        <taxon>Bacillariophyceae</taxon>
        <taxon>Bacillariophycidae</taxon>
        <taxon>Naviculales</taxon>
        <taxon>Naviculaceae</taxon>
        <taxon>Seminavis</taxon>
    </lineage>
</organism>
<feature type="compositionally biased region" description="Polar residues" evidence="2">
    <location>
        <begin position="363"/>
        <end position="374"/>
    </location>
</feature>
<dbReference type="InterPro" id="IPR056597">
    <property type="entry name" value="ARM_LRRK2"/>
</dbReference>
<evidence type="ECO:0000256" key="2">
    <source>
        <dbReference type="SAM" id="MobiDB-lite"/>
    </source>
</evidence>
<reference evidence="5" key="1">
    <citation type="submission" date="2020-06" db="EMBL/GenBank/DDBJ databases">
        <authorList>
            <consortium name="Plant Systems Biology data submission"/>
        </authorList>
    </citation>
    <scope>NUCLEOTIDE SEQUENCE</scope>
    <source>
        <strain evidence="5">D6</strain>
    </source>
</reference>
<evidence type="ECO:0000256" key="1">
    <source>
        <dbReference type="ARBA" id="ARBA00022737"/>
    </source>
</evidence>
<evidence type="ECO:0000313" key="6">
    <source>
        <dbReference type="Proteomes" id="UP001153069"/>
    </source>
</evidence>
<evidence type="ECO:0000313" key="5">
    <source>
        <dbReference type="EMBL" id="CAB9497098.1"/>
    </source>
</evidence>
<keyword evidence="3" id="KW-1133">Transmembrane helix</keyword>
<feature type="domain" description="LRRK2 ARM repeat" evidence="4">
    <location>
        <begin position="99"/>
        <end position="231"/>
    </location>
</feature>
<dbReference type="InterPro" id="IPR016024">
    <property type="entry name" value="ARM-type_fold"/>
</dbReference>
<dbReference type="Gene3D" id="1.25.10.10">
    <property type="entry name" value="Leucine-rich Repeat Variant"/>
    <property type="match status" value="3"/>
</dbReference>
<name>A0A9N8H4W3_9STRA</name>
<dbReference type="PANTHER" id="PTHR22895">
    <property type="entry name" value="ARMADILLO REPEAT-CONTAINING PROTEIN 6"/>
    <property type="match status" value="1"/>
</dbReference>
<feature type="transmembrane region" description="Helical" evidence="3">
    <location>
        <begin position="798"/>
        <end position="816"/>
    </location>
</feature>
<gene>
    <name evidence="5" type="ORF">SEMRO_14_G010520.1</name>
</gene>
<dbReference type="SMART" id="SM00185">
    <property type="entry name" value="ARM"/>
    <property type="match status" value="4"/>
</dbReference>
<keyword evidence="3" id="KW-0812">Transmembrane</keyword>
<accession>A0A9N8H4W3</accession>
<dbReference type="InterPro" id="IPR000225">
    <property type="entry name" value="Armadillo"/>
</dbReference>
<dbReference type="Pfam" id="PF23744">
    <property type="entry name" value="ARM_LRRK2"/>
    <property type="match status" value="1"/>
</dbReference>
<dbReference type="SUPFAM" id="SSF48371">
    <property type="entry name" value="ARM repeat"/>
    <property type="match status" value="2"/>
</dbReference>